<dbReference type="Proteomes" id="UP000261811">
    <property type="component" value="Unassembled WGS sequence"/>
</dbReference>
<evidence type="ECO:0000313" key="5">
    <source>
        <dbReference type="EMBL" id="RFU42562.1"/>
    </source>
</evidence>
<dbReference type="AlphaFoldDB" id="A0A372JRB2"/>
<sequence>MDGGIVWAPAIDGGVVMSTRGGDYRLSLGRDLSIGYTAHDASGVELYLVESFTFLVYTAESAVALTGPSPRSPASGP</sequence>
<dbReference type="GO" id="GO:0140737">
    <property type="term" value="C:encapsulin nanocompartment"/>
    <property type="evidence" value="ECO:0007669"/>
    <property type="project" value="UniProtKB-SubCell"/>
</dbReference>
<dbReference type="Pfam" id="PF04454">
    <property type="entry name" value="Linocin_M18"/>
    <property type="match status" value="1"/>
</dbReference>
<evidence type="ECO:0000313" key="6">
    <source>
        <dbReference type="Proteomes" id="UP000261811"/>
    </source>
</evidence>
<proteinExistence type="inferred from homology"/>
<comment type="subcellular location">
    <subcellularLocation>
        <location evidence="1">Encapsulin nanocompartment</location>
    </subcellularLocation>
</comment>
<dbReference type="EMBL" id="QURH01000113">
    <property type="protein sequence ID" value="RFU42562.1"/>
    <property type="molecule type" value="Genomic_DNA"/>
</dbReference>
<gene>
    <name evidence="5" type="ORF">DZF91_05915</name>
</gene>
<dbReference type="InterPro" id="IPR051429">
    <property type="entry name" value="Encapsulin_nc"/>
</dbReference>
<organism evidence="5 6">
    <name type="scientific">Actinomadura logoneensis</name>
    <dbReference type="NCBI Taxonomy" id="2293572"/>
    <lineage>
        <taxon>Bacteria</taxon>
        <taxon>Bacillati</taxon>
        <taxon>Actinomycetota</taxon>
        <taxon>Actinomycetes</taxon>
        <taxon>Streptosporangiales</taxon>
        <taxon>Thermomonosporaceae</taxon>
        <taxon>Actinomadura</taxon>
    </lineage>
</organism>
<evidence type="ECO:0000256" key="4">
    <source>
        <dbReference type="ARBA" id="ARBA00050023"/>
    </source>
</evidence>
<evidence type="ECO:0000256" key="3">
    <source>
        <dbReference type="ARBA" id="ARBA00033787"/>
    </source>
</evidence>
<dbReference type="PANTHER" id="PTHR37165">
    <property type="entry name" value="PEPTIDASE U56 FAMILY"/>
    <property type="match status" value="1"/>
</dbReference>
<dbReference type="InterPro" id="IPR007544">
    <property type="entry name" value="ENCAP"/>
</dbReference>
<comment type="caution">
    <text evidence="5">The sequence shown here is derived from an EMBL/GenBank/DDBJ whole genome shotgun (WGS) entry which is preliminary data.</text>
</comment>
<keyword evidence="6" id="KW-1185">Reference proteome</keyword>
<dbReference type="Gene3D" id="3.30.2400.30">
    <property type="match status" value="1"/>
</dbReference>
<comment type="similarity">
    <text evidence="2">Belongs to the encapsulin family. Family 1 subfamily.</text>
</comment>
<protein>
    <recommendedName>
        <fullName evidence="4">Type 1 encapsulin shell protein</fullName>
    </recommendedName>
</protein>
<name>A0A372JRB2_9ACTN</name>
<accession>A0A372JRB2</accession>
<keyword evidence="3" id="KW-1284">Encapsulin nanocompartment</keyword>
<evidence type="ECO:0000256" key="2">
    <source>
        <dbReference type="ARBA" id="ARBA00033743"/>
    </source>
</evidence>
<dbReference type="PANTHER" id="PTHR37165:SF1">
    <property type="entry name" value="TYPE 1 ENCAPSULIN SHELL PROTEIN"/>
    <property type="match status" value="1"/>
</dbReference>
<reference evidence="5 6" key="1">
    <citation type="submission" date="2018-08" db="EMBL/GenBank/DDBJ databases">
        <title>Actinomadura jelena sp. nov., a novel Actinomycete isolated from soil in Chad.</title>
        <authorList>
            <person name="Shi L."/>
        </authorList>
    </citation>
    <scope>NUCLEOTIDE SEQUENCE [LARGE SCALE GENOMIC DNA]</scope>
    <source>
        <strain evidence="5 6">NEAU-G17</strain>
    </source>
</reference>
<evidence type="ECO:0000256" key="1">
    <source>
        <dbReference type="ARBA" id="ARBA00033738"/>
    </source>
</evidence>